<protein>
    <submittedName>
        <fullName evidence="2">Uncharacterized protein</fullName>
    </submittedName>
</protein>
<name>A0A4Q9Z7G1_9FLAO</name>
<evidence type="ECO:0000313" key="2">
    <source>
        <dbReference type="EMBL" id="TBX70625.1"/>
    </source>
</evidence>
<sequence length="254" mass="29036">MKGNRLMITALLAIFGFVLLALSVYLLTKNNSNTISAEKQKQLDEAIKQIEVLHAEILEKEKIVSENEQKIKSLKSQSMSHTMGQNMPIIEIVDNDLSEGSTNEDGSKKVHKLMYHHQIRFYLLNAGKNSLKDVIFSIKDDYNRNKEKKKKTTATANIDYTGKKVDSDELGVYENIEVNTLNLKSKKLIYTSNLPGSFGVGDYEYHLIIEWSQGFYQMLVKIEEIDGKLKYNYEFFDVDGKPIDFKSMETSIAN</sequence>
<comment type="caution">
    <text evidence="2">The sequence shown here is derived from an EMBL/GenBank/DDBJ whole genome shotgun (WGS) entry which is preliminary data.</text>
</comment>
<gene>
    <name evidence="2" type="ORF">EZL74_02820</name>
</gene>
<feature type="coiled-coil region" evidence="1">
    <location>
        <begin position="36"/>
        <end position="77"/>
    </location>
</feature>
<keyword evidence="3" id="KW-1185">Reference proteome</keyword>
<dbReference type="OrthoDB" id="1330026at2"/>
<proteinExistence type="predicted"/>
<dbReference type="AlphaFoldDB" id="A0A4Q9Z7G1"/>
<dbReference type="Proteomes" id="UP000293300">
    <property type="component" value="Unassembled WGS sequence"/>
</dbReference>
<keyword evidence="1" id="KW-0175">Coiled coil</keyword>
<reference evidence="2 3" key="1">
    <citation type="submission" date="2019-02" db="EMBL/GenBank/DDBJ databases">
        <title>Flavobacterium sp. RD-2-33 isolated from forest soil.</title>
        <authorList>
            <person name="Chaudhary D.K."/>
        </authorList>
    </citation>
    <scope>NUCLEOTIDE SEQUENCE [LARGE SCALE GENOMIC DNA]</scope>
    <source>
        <strain evidence="2 3">RD-2-33</strain>
    </source>
</reference>
<organism evidence="2 3">
    <name type="scientific">Flavobacterium silvisoli</name>
    <dbReference type="NCBI Taxonomy" id="2529433"/>
    <lineage>
        <taxon>Bacteria</taxon>
        <taxon>Pseudomonadati</taxon>
        <taxon>Bacteroidota</taxon>
        <taxon>Flavobacteriia</taxon>
        <taxon>Flavobacteriales</taxon>
        <taxon>Flavobacteriaceae</taxon>
        <taxon>Flavobacterium</taxon>
    </lineage>
</organism>
<dbReference type="EMBL" id="SJPE01000002">
    <property type="protein sequence ID" value="TBX70625.1"/>
    <property type="molecule type" value="Genomic_DNA"/>
</dbReference>
<accession>A0A4Q9Z7G1</accession>
<evidence type="ECO:0000313" key="3">
    <source>
        <dbReference type="Proteomes" id="UP000293300"/>
    </source>
</evidence>
<dbReference type="RefSeq" id="WP_131475075.1">
    <property type="nucleotide sequence ID" value="NZ_SJPE01000002.1"/>
</dbReference>
<evidence type="ECO:0000256" key="1">
    <source>
        <dbReference type="SAM" id="Coils"/>
    </source>
</evidence>